<evidence type="ECO:0000313" key="3">
    <source>
        <dbReference type="Proteomes" id="UP000700212"/>
    </source>
</evidence>
<dbReference type="InterPro" id="IPR016181">
    <property type="entry name" value="Acyl_CoA_acyltransferase"/>
</dbReference>
<protein>
    <submittedName>
        <fullName evidence="2">GNAT family N-acetyltransferase</fullName>
    </submittedName>
</protein>
<proteinExistence type="predicted"/>
<accession>A0A921T4M6</accession>
<name>A0A921T4M6_9BACL</name>
<evidence type="ECO:0000313" key="2">
    <source>
        <dbReference type="EMBL" id="HJH10803.1"/>
    </source>
</evidence>
<evidence type="ECO:0000259" key="1">
    <source>
        <dbReference type="PROSITE" id="PS51186"/>
    </source>
</evidence>
<sequence length="148" mass="16167">MQIIETKNATLIYEVMQQAFAEYALDEVPSSALKESVTSIQVAQAQGECALAALLGDQAVGIVRFTEGKTITFFRLSVLPDYRRQGIAKALIQALIAKGKPLQCNVRQKETRNIALYTSLGFVSTTTHVVNHGHGEISVVTMTRPRSS</sequence>
<reference evidence="2" key="1">
    <citation type="journal article" date="2021" name="PeerJ">
        <title>Extensive microbial diversity within the chicken gut microbiome revealed by metagenomics and culture.</title>
        <authorList>
            <person name="Gilroy R."/>
            <person name="Ravi A."/>
            <person name="Getino M."/>
            <person name="Pursley I."/>
            <person name="Horton D.L."/>
            <person name="Alikhan N.F."/>
            <person name="Baker D."/>
            <person name="Gharbi K."/>
            <person name="Hall N."/>
            <person name="Watson M."/>
            <person name="Adriaenssens E.M."/>
            <person name="Foster-Nyarko E."/>
            <person name="Jarju S."/>
            <person name="Secka A."/>
            <person name="Antonio M."/>
            <person name="Oren A."/>
            <person name="Chaudhuri R.R."/>
            <person name="La Ragione R."/>
            <person name="Hildebrand F."/>
            <person name="Pallen M.J."/>
        </authorList>
    </citation>
    <scope>NUCLEOTIDE SEQUENCE</scope>
    <source>
        <strain evidence="2">CHK160-4876</strain>
    </source>
</reference>
<dbReference type="PROSITE" id="PS51186">
    <property type="entry name" value="GNAT"/>
    <property type="match status" value="1"/>
</dbReference>
<reference evidence="2" key="2">
    <citation type="submission" date="2021-09" db="EMBL/GenBank/DDBJ databases">
        <authorList>
            <person name="Gilroy R."/>
        </authorList>
    </citation>
    <scope>NUCLEOTIDE SEQUENCE</scope>
    <source>
        <strain evidence="2">CHK160-4876</strain>
    </source>
</reference>
<dbReference type="Gene3D" id="3.40.630.30">
    <property type="match status" value="1"/>
</dbReference>
<feature type="domain" description="N-acetyltransferase" evidence="1">
    <location>
        <begin position="1"/>
        <end position="147"/>
    </location>
</feature>
<dbReference type="OrthoDB" id="2594246at2"/>
<dbReference type="SUPFAM" id="SSF55729">
    <property type="entry name" value="Acyl-CoA N-acyltransferases (Nat)"/>
    <property type="match status" value="1"/>
</dbReference>
<dbReference type="Proteomes" id="UP000700212">
    <property type="component" value="Unassembled WGS sequence"/>
</dbReference>
<gene>
    <name evidence="2" type="ORF">K8V30_03735</name>
</gene>
<comment type="caution">
    <text evidence="2">The sequence shown here is derived from an EMBL/GenBank/DDBJ whole genome shotgun (WGS) entry which is preliminary data.</text>
</comment>
<organism evidence="2 3">
    <name type="scientific">Metalysinibacillus jejuensis</name>
    <dbReference type="NCBI Taxonomy" id="914327"/>
    <lineage>
        <taxon>Bacteria</taxon>
        <taxon>Bacillati</taxon>
        <taxon>Bacillota</taxon>
        <taxon>Bacilli</taxon>
        <taxon>Bacillales</taxon>
        <taxon>Caryophanaceae</taxon>
        <taxon>Metalysinibacillus</taxon>
    </lineage>
</organism>
<dbReference type="CDD" id="cd04301">
    <property type="entry name" value="NAT_SF"/>
    <property type="match status" value="1"/>
</dbReference>
<dbReference type="AlphaFoldDB" id="A0A921T4M6"/>
<dbReference type="RefSeq" id="WP_108307147.1">
    <property type="nucleotide sequence ID" value="NZ_QAFW01000020.1"/>
</dbReference>
<dbReference type="Pfam" id="PF13508">
    <property type="entry name" value="Acetyltransf_7"/>
    <property type="match status" value="1"/>
</dbReference>
<dbReference type="GO" id="GO:0016747">
    <property type="term" value="F:acyltransferase activity, transferring groups other than amino-acyl groups"/>
    <property type="evidence" value="ECO:0007669"/>
    <property type="project" value="InterPro"/>
</dbReference>
<dbReference type="InterPro" id="IPR000182">
    <property type="entry name" value="GNAT_dom"/>
</dbReference>
<dbReference type="EMBL" id="DYTV01000049">
    <property type="protein sequence ID" value="HJH10803.1"/>
    <property type="molecule type" value="Genomic_DNA"/>
</dbReference>